<dbReference type="GO" id="GO:0005829">
    <property type="term" value="C:cytosol"/>
    <property type="evidence" value="ECO:0007669"/>
    <property type="project" value="TreeGrafter"/>
</dbReference>
<dbReference type="PANTHER" id="PTHR10000">
    <property type="entry name" value="PHOSPHOSERINE PHOSPHATASE"/>
    <property type="match status" value="1"/>
</dbReference>
<dbReference type="Gene3D" id="3.40.50.1000">
    <property type="entry name" value="HAD superfamily/HAD-like"/>
    <property type="match status" value="1"/>
</dbReference>
<evidence type="ECO:0000256" key="1">
    <source>
        <dbReference type="ARBA" id="ARBA00022723"/>
    </source>
</evidence>
<protein>
    <submittedName>
        <fullName evidence="4">HAD-IIB family hydrolase</fullName>
    </submittedName>
</protein>
<dbReference type="SFLD" id="SFLDG01140">
    <property type="entry name" value="C2.B:_Phosphomannomutase_and_P"/>
    <property type="match status" value="1"/>
</dbReference>
<dbReference type="NCBIfam" id="TIGR01484">
    <property type="entry name" value="HAD-SF-IIB"/>
    <property type="match status" value="1"/>
</dbReference>
<dbReference type="Gene3D" id="3.30.980.20">
    <property type="entry name" value="Putative mannosyl-3-phosphoglycerate phosphatase, domain 2"/>
    <property type="match status" value="1"/>
</dbReference>
<dbReference type="SUPFAM" id="SSF56784">
    <property type="entry name" value="HAD-like"/>
    <property type="match status" value="1"/>
</dbReference>
<accession>A0A939ELQ4</accession>
<name>A0A939ELQ4_9HYPH</name>
<dbReference type="Proteomes" id="UP000664779">
    <property type="component" value="Unassembled WGS sequence"/>
</dbReference>
<keyword evidence="3" id="KW-0460">Magnesium</keyword>
<dbReference type="InterPro" id="IPR006381">
    <property type="entry name" value="HAD-SF-IIB-MPGP"/>
</dbReference>
<evidence type="ECO:0000313" key="5">
    <source>
        <dbReference type="Proteomes" id="UP000664779"/>
    </source>
</evidence>
<evidence type="ECO:0000313" key="4">
    <source>
        <dbReference type="EMBL" id="MBO0344117.1"/>
    </source>
</evidence>
<dbReference type="NCBIfam" id="TIGR01486">
    <property type="entry name" value="HAD-SF-IIB-MPGP"/>
    <property type="match status" value="1"/>
</dbReference>
<dbReference type="EMBL" id="JAFLNF010000001">
    <property type="protein sequence ID" value="MBO0344117.1"/>
    <property type="molecule type" value="Genomic_DNA"/>
</dbReference>
<dbReference type="GO" id="GO:0051479">
    <property type="term" value="P:mannosylglycerate biosynthetic process"/>
    <property type="evidence" value="ECO:0007669"/>
    <property type="project" value="InterPro"/>
</dbReference>
<dbReference type="InterPro" id="IPR006379">
    <property type="entry name" value="HAD-SF_hydro_IIB"/>
</dbReference>
<dbReference type="InterPro" id="IPR036412">
    <property type="entry name" value="HAD-like_sf"/>
</dbReference>
<proteinExistence type="predicted"/>
<keyword evidence="5" id="KW-1185">Reference proteome</keyword>
<dbReference type="AlphaFoldDB" id="A0A939ELQ4"/>
<dbReference type="SFLD" id="SFLDG01142">
    <property type="entry name" value="C2.B.2:_Mannosyl-3-phosphoglyc"/>
    <property type="match status" value="1"/>
</dbReference>
<dbReference type="InterPro" id="IPR023214">
    <property type="entry name" value="HAD_sf"/>
</dbReference>
<dbReference type="GO" id="GO:0050531">
    <property type="term" value="F:mannosyl-3-phosphoglycerate phosphatase activity"/>
    <property type="evidence" value="ECO:0007669"/>
    <property type="project" value="InterPro"/>
</dbReference>
<reference evidence="4" key="1">
    <citation type="submission" date="2021-03" db="EMBL/GenBank/DDBJ databases">
        <title>Roseibium sp. CAU 1637 isolated from Incheon.</title>
        <authorList>
            <person name="Kim W."/>
        </authorList>
    </citation>
    <scope>NUCLEOTIDE SEQUENCE</scope>
    <source>
        <strain evidence="4">CAU 1637</strain>
    </source>
</reference>
<organism evidence="4 5">
    <name type="scientific">Roseibium limicola</name>
    <dbReference type="NCBI Taxonomy" id="2816037"/>
    <lineage>
        <taxon>Bacteria</taxon>
        <taxon>Pseudomonadati</taxon>
        <taxon>Pseudomonadota</taxon>
        <taxon>Alphaproteobacteria</taxon>
        <taxon>Hyphomicrobiales</taxon>
        <taxon>Stappiaceae</taxon>
        <taxon>Roseibium</taxon>
    </lineage>
</organism>
<dbReference type="SFLD" id="SFLDS00003">
    <property type="entry name" value="Haloacid_Dehalogenase"/>
    <property type="match status" value="1"/>
</dbReference>
<evidence type="ECO:0000256" key="3">
    <source>
        <dbReference type="ARBA" id="ARBA00022842"/>
    </source>
</evidence>
<comment type="caution">
    <text evidence="4">The sequence shown here is derived from an EMBL/GenBank/DDBJ whole genome shotgun (WGS) entry which is preliminary data.</text>
</comment>
<evidence type="ECO:0000256" key="2">
    <source>
        <dbReference type="ARBA" id="ARBA00022801"/>
    </source>
</evidence>
<gene>
    <name evidence="4" type="ORF">J0X15_02695</name>
</gene>
<dbReference type="PANTHER" id="PTHR10000:SF8">
    <property type="entry name" value="HAD SUPERFAMILY HYDROLASE-LIKE, TYPE 3"/>
    <property type="match status" value="1"/>
</dbReference>
<dbReference type="Pfam" id="PF08282">
    <property type="entry name" value="Hydrolase_3"/>
    <property type="match status" value="2"/>
</dbReference>
<sequence length="264" mass="28570">MEVVVFTDLDGTLLDHADYAWDAAWPALQRLKQLKIPLVLASSKTAAEIIPLHQQLDLAPAPAIVENGAGIYRPDAGIDTTPSDYQRLRERLSKIDPGLRAHFTGFGDMTPFEIAAATGLSLQQAVRAGNRQFTEPGVWAGSESALAGFIENLDAQGIKARFGGRFLTLSFGRTKAMAMAEVLKDLKADITIALGDAPNDREMLEAATYGVIVRNTKAKPLPQLRGEQAGQIRRTAEEGPKGWNTAVSRLLGELGLDREQDTHG</sequence>
<keyword evidence="1" id="KW-0479">Metal-binding</keyword>
<dbReference type="GO" id="GO:0000287">
    <property type="term" value="F:magnesium ion binding"/>
    <property type="evidence" value="ECO:0007669"/>
    <property type="project" value="TreeGrafter"/>
</dbReference>
<keyword evidence="2 4" id="KW-0378">Hydrolase</keyword>